<evidence type="ECO:0000256" key="3">
    <source>
        <dbReference type="SAM" id="MobiDB-lite"/>
    </source>
</evidence>
<feature type="compositionally biased region" description="Basic and acidic residues" evidence="3">
    <location>
        <begin position="181"/>
        <end position="204"/>
    </location>
</feature>
<dbReference type="PROSITE" id="PS50102">
    <property type="entry name" value="RRM"/>
    <property type="match status" value="2"/>
</dbReference>
<keyword evidence="1 2" id="KW-0694">RNA-binding</keyword>
<dbReference type="SMART" id="SM00360">
    <property type="entry name" value="RRM"/>
    <property type="match status" value="2"/>
</dbReference>
<feature type="region of interest" description="Disordered" evidence="3">
    <location>
        <begin position="312"/>
        <end position="354"/>
    </location>
</feature>
<organism evidence="5 6">
    <name type="scientific">Blattamonas nauphoetae</name>
    <dbReference type="NCBI Taxonomy" id="2049346"/>
    <lineage>
        <taxon>Eukaryota</taxon>
        <taxon>Metamonada</taxon>
        <taxon>Preaxostyla</taxon>
        <taxon>Oxymonadida</taxon>
        <taxon>Blattamonas</taxon>
    </lineage>
</organism>
<feature type="region of interest" description="Disordered" evidence="3">
    <location>
        <begin position="260"/>
        <end position="294"/>
    </location>
</feature>
<dbReference type="Pfam" id="PF00076">
    <property type="entry name" value="RRM_1"/>
    <property type="match status" value="2"/>
</dbReference>
<dbReference type="InterPro" id="IPR035979">
    <property type="entry name" value="RBD_domain_sf"/>
</dbReference>
<keyword evidence="6" id="KW-1185">Reference proteome</keyword>
<feature type="region of interest" description="Disordered" evidence="3">
    <location>
        <begin position="502"/>
        <end position="546"/>
    </location>
</feature>
<evidence type="ECO:0000313" key="5">
    <source>
        <dbReference type="EMBL" id="KAK2950054.1"/>
    </source>
</evidence>
<feature type="domain" description="RRM" evidence="4">
    <location>
        <begin position="9"/>
        <end position="87"/>
    </location>
</feature>
<dbReference type="Proteomes" id="UP001281761">
    <property type="component" value="Unassembled WGS sequence"/>
</dbReference>
<dbReference type="SUPFAM" id="SSF54928">
    <property type="entry name" value="RNA-binding domain, RBD"/>
    <property type="match status" value="1"/>
</dbReference>
<dbReference type="Gene3D" id="3.30.70.330">
    <property type="match status" value="2"/>
</dbReference>
<protein>
    <submittedName>
        <fullName evidence="5">RNA recognition domain containing protein</fullName>
    </submittedName>
</protein>
<feature type="compositionally biased region" description="Low complexity" evidence="3">
    <location>
        <begin position="332"/>
        <end position="349"/>
    </location>
</feature>
<gene>
    <name evidence="5" type="ORF">BLNAU_14976</name>
</gene>
<name>A0ABQ9XF61_9EUKA</name>
<sequence>MSIQPIDSFNIFVSLLPLNFQDEELLGLFSQFGSVESAHVMINAKTGLRQRYGFVKFHRNEDAAQAIQCLNGFRFGQDELVVRYANAMKEKPSYAPIRTVRVVGIHPNVNEAQLSLLFGQFGEIQQIRLLPDYTAKPTTAQLAYIRFSEISSSKLSVEHFQRSSYSECGILGVEFAKTDLHEKHVPGGGDREKKEKPKREKKEANQPLPKPKQDKKSKAKRTKDHSPPVVQPEILYVPPKRHDNTYNSSSHTYAVQTTAYASSNPTSPSQYSRHSPASIVFTPSTPTSTRKTQHQNNAPLLVLSDHSTAVVGQSMSPTLHTTSGILTPPGVRSSSSPNQTSRSPSSTNQFGIPTLLSPAQSSFNISFPSPSYQSPPFSTQTTYLPSLRLSTNSLAAHSNVAAPSLHLSSTHLSVPSQQPPVQTNTPNLKLATRNVQSRTSPRMYNQPTFRTHSLQIQQTYPITQSSQDSDFRQSELSSPGFTVAPQEIGALSNLDNTTMSETVIKSAGSSDSHGYPVKGSLSPPKHSRRKVSFHQIRAVTHTQASE</sequence>
<dbReference type="InterPro" id="IPR012677">
    <property type="entry name" value="Nucleotide-bd_a/b_plait_sf"/>
</dbReference>
<dbReference type="InterPro" id="IPR000504">
    <property type="entry name" value="RRM_dom"/>
</dbReference>
<dbReference type="CDD" id="cd00590">
    <property type="entry name" value="RRM_SF"/>
    <property type="match status" value="1"/>
</dbReference>
<feature type="domain" description="RRM" evidence="4">
    <location>
        <begin position="98"/>
        <end position="178"/>
    </location>
</feature>
<reference evidence="5 6" key="1">
    <citation type="journal article" date="2022" name="bioRxiv">
        <title>Genomics of Preaxostyla Flagellates Illuminates Evolutionary Transitions and the Path Towards Mitochondrial Loss.</title>
        <authorList>
            <person name="Novak L.V.F."/>
            <person name="Treitli S.C."/>
            <person name="Pyrih J."/>
            <person name="Halakuc P."/>
            <person name="Pipaliya S.V."/>
            <person name="Vacek V."/>
            <person name="Brzon O."/>
            <person name="Soukal P."/>
            <person name="Eme L."/>
            <person name="Dacks J.B."/>
            <person name="Karnkowska A."/>
            <person name="Elias M."/>
            <person name="Hampl V."/>
        </authorList>
    </citation>
    <scope>NUCLEOTIDE SEQUENCE [LARGE SCALE GENOMIC DNA]</scope>
    <source>
        <strain evidence="5">NAU3</strain>
        <tissue evidence="5">Gut</tissue>
    </source>
</reference>
<feature type="region of interest" description="Disordered" evidence="3">
    <location>
        <begin position="181"/>
        <end position="248"/>
    </location>
</feature>
<evidence type="ECO:0000256" key="1">
    <source>
        <dbReference type="ARBA" id="ARBA00022884"/>
    </source>
</evidence>
<accession>A0ABQ9XF61</accession>
<evidence type="ECO:0000256" key="2">
    <source>
        <dbReference type="PROSITE-ProRule" id="PRU00176"/>
    </source>
</evidence>
<feature type="compositionally biased region" description="Polar residues" evidence="3">
    <location>
        <begin position="502"/>
        <end position="512"/>
    </location>
</feature>
<dbReference type="EMBL" id="JARBJD010000143">
    <property type="protein sequence ID" value="KAK2950054.1"/>
    <property type="molecule type" value="Genomic_DNA"/>
</dbReference>
<proteinExistence type="predicted"/>
<evidence type="ECO:0000313" key="6">
    <source>
        <dbReference type="Proteomes" id="UP001281761"/>
    </source>
</evidence>
<comment type="caution">
    <text evidence="5">The sequence shown here is derived from an EMBL/GenBank/DDBJ whole genome shotgun (WGS) entry which is preliminary data.</text>
</comment>
<evidence type="ECO:0000259" key="4">
    <source>
        <dbReference type="PROSITE" id="PS50102"/>
    </source>
</evidence>
<feature type="compositionally biased region" description="Polar residues" evidence="3">
    <location>
        <begin position="312"/>
        <end position="325"/>
    </location>
</feature>
<dbReference type="PANTHER" id="PTHR10352">
    <property type="entry name" value="EUKARYOTIC TRANSLATION INITIATION FACTOR 3 SUBUNIT G"/>
    <property type="match status" value="1"/>
</dbReference>